<dbReference type="SMART" id="SM00490">
    <property type="entry name" value="HELICc"/>
    <property type="match status" value="1"/>
</dbReference>
<feature type="region of interest" description="Disordered" evidence="3">
    <location>
        <begin position="842"/>
        <end position="861"/>
    </location>
</feature>
<keyword evidence="2" id="KW-0067">ATP-binding</keyword>
<feature type="domain" description="Helicase ATP-binding" evidence="4">
    <location>
        <begin position="239"/>
        <end position="481"/>
    </location>
</feature>
<feature type="compositionally biased region" description="Basic and acidic residues" evidence="3">
    <location>
        <begin position="628"/>
        <end position="638"/>
    </location>
</feature>
<protein>
    <submittedName>
        <fullName evidence="6">WGS project CAEQ00000000 data, annotated contig 1889</fullName>
    </submittedName>
</protein>
<organism evidence="6 7">
    <name type="scientific">Trypanosoma congolense (strain IL3000)</name>
    <dbReference type="NCBI Taxonomy" id="1068625"/>
    <lineage>
        <taxon>Eukaryota</taxon>
        <taxon>Discoba</taxon>
        <taxon>Euglenozoa</taxon>
        <taxon>Kinetoplastea</taxon>
        <taxon>Metakinetoplastina</taxon>
        <taxon>Trypanosomatida</taxon>
        <taxon>Trypanosomatidae</taxon>
        <taxon>Trypanosoma</taxon>
        <taxon>Nannomonas</taxon>
    </lineage>
</organism>
<feature type="region of interest" description="Disordered" evidence="3">
    <location>
        <begin position="1894"/>
        <end position="1914"/>
    </location>
</feature>
<accession>F9W9R7</accession>
<evidence type="ECO:0000256" key="3">
    <source>
        <dbReference type="SAM" id="MobiDB-lite"/>
    </source>
</evidence>
<dbReference type="GO" id="GO:0003723">
    <property type="term" value="F:RNA binding"/>
    <property type="evidence" value="ECO:0007669"/>
    <property type="project" value="TreeGrafter"/>
</dbReference>
<dbReference type="Pfam" id="PF00271">
    <property type="entry name" value="Helicase_C"/>
    <property type="match status" value="1"/>
</dbReference>
<dbReference type="InterPro" id="IPR027417">
    <property type="entry name" value="P-loop_NTPase"/>
</dbReference>
<dbReference type="Gene3D" id="3.40.50.300">
    <property type="entry name" value="P-loop containing nucleotide triphosphate hydrolases"/>
    <property type="match status" value="2"/>
</dbReference>
<comment type="caution">
    <text evidence="6">The sequence shown here is derived from an EMBL/GenBank/DDBJ whole genome shotgun (WGS) entry which is preliminary data.</text>
</comment>
<dbReference type="PROSITE" id="PS51192">
    <property type="entry name" value="HELICASE_ATP_BIND_1"/>
    <property type="match status" value="1"/>
</dbReference>
<dbReference type="InterPro" id="IPR001650">
    <property type="entry name" value="Helicase_C-like"/>
</dbReference>
<dbReference type="GO" id="GO:0005524">
    <property type="term" value="F:ATP binding"/>
    <property type="evidence" value="ECO:0007669"/>
    <property type="project" value="UniProtKB-KW"/>
</dbReference>
<dbReference type="GO" id="GO:0071013">
    <property type="term" value="C:catalytic step 2 spliceosome"/>
    <property type="evidence" value="ECO:0007669"/>
    <property type="project" value="TreeGrafter"/>
</dbReference>
<feature type="region of interest" description="Disordered" evidence="3">
    <location>
        <begin position="2080"/>
        <end position="2111"/>
    </location>
</feature>
<reference evidence="6 7" key="2">
    <citation type="journal article" date="2012" name="Proc. Natl. Acad. Sci. U.S.A.">
        <title>Antigenic diversity is generated by distinct evolutionary mechanisms in African trypanosome species.</title>
        <authorList>
            <person name="Jackson A.P."/>
            <person name="Berry A."/>
            <person name="Aslett M."/>
            <person name="Allison H.C."/>
            <person name="Burton P."/>
            <person name="Vavrova-Anderson J."/>
            <person name="Brown R."/>
            <person name="Browne H."/>
            <person name="Corton N."/>
            <person name="Hauser H."/>
            <person name="Gamble J."/>
            <person name="Gilderthorp R."/>
            <person name="Marcello L."/>
            <person name="McQuillan J."/>
            <person name="Otto T.D."/>
            <person name="Quail M.A."/>
            <person name="Sanders M.J."/>
            <person name="van Tonder A."/>
            <person name="Ginger M.L."/>
            <person name="Field M.C."/>
            <person name="Barry J.D."/>
            <person name="Hertz-Fowler C."/>
            <person name="Berriman M."/>
        </authorList>
    </citation>
    <scope>NUCLEOTIDE SEQUENCE [LARGE SCALE GENOMIC DNA]</scope>
    <source>
        <strain evidence="6 7">IL3000</strain>
    </source>
</reference>
<dbReference type="Proteomes" id="UP000000702">
    <property type="component" value="Unassembled WGS sequence"/>
</dbReference>
<feature type="region of interest" description="Disordered" evidence="3">
    <location>
        <begin position="619"/>
        <end position="638"/>
    </location>
</feature>
<proteinExistence type="predicted"/>
<dbReference type="PANTHER" id="PTHR18934">
    <property type="entry name" value="ATP-DEPENDENT RNA HELICASE"/>
    <property type="match status" value="1"/>
</dbReference>
<dbReference type="Pfam" id="PF00270">
    <property type="entry name" value="DEAD"/>
    <property type="match status" value="1"/>
</dbReference>
<evidence type="ECO:0000313" key="7">
    <source>
        <dbReference type="Proteomes" id="UP000000702"/>
    </source>
</evidence>
<dbReference type="PROSITE" id="PS51194">
    <property type="entry name" value="HELICASE_CTER"/>
    <property type="match status" value="1"/>
</dbReference>
<gene>
    <name evidence="6" type="ORF">TCIL3000_0_46560</name>
</gene>
<feature type="region of interest" description="Disordered" evidence="3">
    <location>
        <begin position="1837"/>
        <end position="1869"/>
    </location>
</feature>
<evidence type="ECO:0000259" key="4">
    <source>
        <dbReference type="PROSITE" id="PS51192"/>
    </source>
</evidence>
<dbReference type="OMA" id="PYRVERY"/>
<feature type="non-terminal residue" evidence="6">
    <location>
        <position position="2111"/>
    </location>
</feature>
<reference evidence="7" key="1">
    <citation type="submission" date="2011-07" db="EMBL/GenBank/DDBJ databases">
        <title>Divergent evolution of antigenic variation in African trypanosomes.</title>
        <authorList>
            <person name="Jackson A.P."/>
            <person name="Berry A."/>
            <person name="Allison H.C."/>
            <person name="Burton P."/>
            <person name="Anderson J."/>
            <person name="Aslett M."/>
            <person name="Brown R."/>
            <person name="Corton N."/>
            <person name="Harris D."/>
            <person name="Hauser H."/>
            <person name="Gamble J."/>
            <person name="Gilderthorp R."/>
            <person name="McQuillan J."/>
            <person name="Quail M.A."/>
            <person name="Sanders M."/>
            <person name="Van Tonder A."/>
            <person name="Ginger M.L."/>
            <person name="Donelson J.E."/>
            <person name="Field M.C."/>
            <person name="Barry J.D."/>
            <person name="Berriman M."/>
            <person name="Hertz-Fowler C."/>
        </authorList>
    </citation>
    <scope>NUCLEOTIDE SEQUENCE [LARGE SCALE GENOMIC DNA]</scope>
    <source>
        <strain evidence="7">IL3000</strain>
    </source>
</reference>
<keyword evidence="7" id="KW-1185">Reference proteome</keyword>
<dbReference type="GO" id="GO:0000390">
    <property type="term" value="P:spliceosomal complex disassembly"/>
    <property type="evidence" value="ECO:0007669"/>
    <property type="project" value="TreeGrafter"/>
</dbReference>
<dbReference type="PANTHER" id="PTHR18934:SF85">
    <property type="entry name" value="ATP-DEPENDENT RNA HELICASE DHX8"/>
    <property type="match status" value="1"/>
</dbReference>
<feature type="compositionally biased region" description="Basic and acidic residues" evidence="3">
    <location>
        <begin position="1894"/>
        <end position="1904"/>
    </location>
</feature>
<feature type="domain" description="Helicase C-terminal" evidence="5">
    <location>
        <begin position="659"/>
        <end position="850"/>
    </location>
</feature>
<dbReference type="EMBL" id="CAEQ01001340">
    <property type="protein sequence ID" value="CCD13972.1"/>
    <property type="molecule type" value="Genomic_DNA"/>
</dbReference>
<sequence length="2111" mass="230126">MVIVSGIASCSTEDSHVMRHRWLRVHHGLRTVALRRPTCCSVRTCSTSGDTCEGCSRGGVDRAPPGCGESSKTAGLASGPAASLAHVHSEWGPPRKSGKGGMDELLGMISQRRKPRKRARAKEVFKPVDGLLAKHFVQAPKSKLRPESRCAVPSNTVTRGKDVVSPSLLNKLRENVIGKQIDWKSIEENYPTLPRLPVWKSRSEWTEMFLPSSALPPPGAQRSPHVSSECSAEKATLEGSMKTTTEVFVCNAPTGSGKSSLLPLFLLDSHWRRVEHRLNASWEWRDSQPLIANHGSIHETNSSQFGCALAVPSFPTNVSTREFATIFSESSRLCIVVSQPTRFACVQLAKFTAALLAPFSSSAAAATVGGRVGYAVGGDMCFSAASEIVYATPGYILNSLQHSSGALCPTALIIDEVHCRDMETDLLLAWTKHRIRGASQQQRRNACGQRWGLRQLILMSATLPADQMVAYLTAELPGLKEAGVGRGMPLCQPHILEVGSNAQLTGQVVGSRWSGGLKSGTPYHYEEYFIDDLPAALRSSKLLCAGGGAVCEPDRGGSSSDCTQCPLLSPHALRVTAALVHFFSYTRFGPDIHSPQARVLAQFLLFTLQSIAVSTERRSWLGTPSGDDTGREKADDLTTQHRHPESILVFLPGFAEMSLVLQCMDLLCVKPCLEQGQQGKCQQRGDHACSTVNVADATWSSHAMEDKSSTNVTLLEYEGCSFSVALLHATAVGNPQQQLRDSVGLCPYRIILSTNVAESSVTIPNVRCVVDTCLERRFLADPLTGVMLRSTAVISASSARQRAGRAGRTCDSVVIRLAPRHLFSPRNDYTDPFHANGRQHETSVAVEEGSSGRETASRGGNEKHRLYCLATNPRGSGPAIPPPPPSTISESSAVSVTALLLRLKYLFPLKTSSLLTLLPDAPQPQAVAHGIQQLIDLDLIEDIDRTPPRYDSNGAAGSSKEIIRDENFPTLMCFYDSTRLSAKGEFVAYFPIPHEQALLMYYSLRFLCIEGGVLVACAMTVPSLFSHPRFSVHTGEPNSSEAAPAAQFLQSLLAQRNVASKVGGKPEHNGVHSLSEPLVLLSVLHDWYACTSSNDVVAFTQKYRVNRRALRIVDNTIAQCAIRLWRLLIKGSGACKKNFVNSDPRSGEMEMDSFTLCGEHDRAERYPSTPLVEQLLCSVLSESRRALLATSLLRLHRCALERASQRFSTQQRTMTQWYPYDEQLIEKLWPQPPVGGECKEGSEQEPIGFGTLQERLYAAFVAAYARNTMRGEDVSHRTHQRRMTRNMGVLEGGDENVCSFSVEMHVEQQQQQQQWSLYERLTPEVLRTVLAPYLAGTHVKQIELFSTRRSGIVTFASDKAEVGSQKDGKDTKYASVREDGSLLSPVPLQSDPAALAEKSNKTDSPAIKLPHIGISLLVSLQSALTRLTALLPHTPSSLDSLQSMVNNPGTVLDACSNAGKSEVDHTVPIVSLNQVGSGRRILLSDEKTNPGPPDVRVAWYDTYGREHSLLLSDVRQLGYEELFPKPTEVAKGTVENRNTVTNFGELVVRAPDKTAATPVLEPDLDGSEEGAEQHVLLSVKRVVFTRAVQWKVTLPIMRPFQERQPPLDCSEGETKTPESRVCYCWVCHSAWFCETLFDAHCRSVAHLNRLLFAVQSGMRRGWIESFSRGTLSDILLRQRDKRGRCADSVGGVGVQLRSCSVSPLSFLNALQWRPHSTTGSRMLPIAIAGSLVGNLTSHRTKSSSDNGLMLQALHVWIMDTETGGSGLPLSLFALAGYLAASSAGFDAALLMNVSHSRAYAIMLHDWGVWRFPVPLDAHQLRSVMMVYSGSPWRGVPVGSRDTRMGGGSNATGGNSCGGTAPLESGSGKRDNGEESLHWCVVSEVCPQCTYCGSDSDRRKAEGGKPKGGGSYPPSTEQAVHSALLIVLNEYRNSLRNVVSFADYIQRVVSKLNLWSVAEQMRHKAGNNKQLTKHPELSRPPAGMEHCCGAELLSRMVASRHGQPIESLLRDIGCQFLSPSAALFSAEKREASTPMQAGNTTSDGAVNEKLFIVPAILPGYLPSPDFSTILRQHRLSVRNSQASVLGDRISRSRSGETGTTVKSATPGIPPQE</sequence>
<dbReference type="InterPro" id="IPR014001">
    <property type="entry name" value="Helicase_ATP-bd"/>
</dbReference>
<evidence type="ECO:0000259" key="5">
    <source>
        <dbReference type="PROSITE" id="PS51194"/>
    </source>
</evidence>
<dbReference type="VEuPathDB" id="TriTrypDB:TcIL3000_0_46560"/>
<dbReference type="InterPro" id="IPR011545">
    <property type="entry name" value="DEAD/DEAH_box_helicase_dom"/>
</dbReference>
<dbReference type="SUPFAM" id="SSF52540">
    <property type="entry name" value="P-loop containing nucleoside triphosphate hydrolases"/>
    <property type="match status" value="1"/>
</dbReference>
<keyword evidence="1" id="KW-0547">Nucleotide-binding</keyword>
<evidence type="ECO:0000256" key="2">
    <source>
        <dbReference type="ARBA" id="ARBA00022840"/>
    </source>
</evidence>
<evidence type="ECO:0000256" key="1">
    <source>
        <dbReference type="ARBA" id="ARBA00022741"/>
    </source>
</evidence>
<name>F9W9R7_TRYCI</name>
<dbReference type="GO" id="GO:0004386">
    <property type="term" value="F:helicase activity"/>
    <property type="evidence" value="ECO:0007669"/>
    <property type="project" value="TreeGrafter"/>
</dbReference>
<dbReference type="SMART" id="SM00487">
    <property type="entry name" value="DEXDc"/>
    <property type="match status" value="1"/>
</dbReference>
<feature type="compositionally biased region" description="Gly residues" evidence="3">
    <location>
        <begin position="1844"/>
        <end position="1856"/>
    </location>
</feature>
<evidence type="ECO:0000313" key="6">
    <source>
        <dbReference type="EMBL" id="CCD13972.1"/>
    </source>
</evidence>